<proteinExistence type="inferred from homology"/>
<comment type="catalytic activity">
    <reaction evidence="1 7">
        <text>Cleavage of hydrophobic, N-terminal signal or leader sequences from secreted and periplasmic proteins.</text>
        <dbReference type="EC" id="3.4.21.89"/>
    </reaction>
</comment>
<evidence type="ECO:0000256" key="3">
    <source>
        <dbReference type="ARBA" id="ARBA00013208"/>
    </source>
</evidence>
<evidence type="ECO:0000256" key="1">
    <source>
        <dbReference type="ARBA" id="ARBA00000677"/>
    </source>
</evidence>
<feature type="active site" evidence="6">
    <location>
        <position position="42"/>
    </location>
</feature>
<keyword evidence="5 7" id="KW-0378">Hydrolase</keyword>
<dbReference type="EC" id="3.4.21.89" evidence="3 7"/>
<evidence type="ECO:0000256" key="5">
    <source>
        <dbReference type="ARBA" id="ARBA00022801"/>
    </source>
</evidence>
<dbReference type="GO" id="GO:0016020">
    <property type="term" value="C:membrane"/>
    <property type="evidence" value="ECO:0007669"/>
    <property type="project" value="UniProtKB-SubCell"/>
</dbReference>
<evidence type="ECO:0000256" key="6">
    <source>
        <dbReference type="PIRSR" id="PIRSR600223-1"/>
    </source>
</evidence>
<keyword evidence="7" id="KW-0645">Protease</keyword>
<keyword evidence="7" id="KW-0812">Transmembrane</keyword>
<dbReference type="InterPro" id="IPR019533">
    <property type="entry name" value="Peptidase_S26"/>
</dbReference>
<keyword evidence="7" id="KW-1133">Transmembrane helix</keyword>
<evidence type="ECO:0000259" key="8">
    <source>
        <dbReference type="Pfam" id="PF10502"/>
    </source>
</evidence>
<gene>
    <name evidence="9" type="primary">lepB</name>
    <name evidence="9" type="ORF">H3309_09840</name>
</gene>
<keyword evidence="10" id="KW-1185">Reference proteome</keyword>
<dbReference type="Proteomes" id="UP000515292">
    <property type="component" value="Chromosome"/>
</dbReference>
<dbReference type="GO" id="GO:0004252">
    <property type="term" value="F:serine-type endopeptidase activity"/>
    <property type="evidence" value="ECO:0007669"/>
    <property type="project" value="InterPro"/>
</dbReference>
<feature type="transmembrane region" description="Helical" evidence="7">
    <location>
        <begin position="20"/>
        <end position="38"/>
    </location>
</feature>
<dbReference type="PRINTS" id="PR00727">
    <property type="entry name" value="LEADERPTASE"/>
</dbReference>
<dbReference type="KEGG" id="sand:H3309_09840"/>
<dbReference type="RefSeq" id="WP_182294561.1">
    <property type="nucleotide sequence ID" value="NZ_CP059851.1"/>
</dbReference>
<evidence type="ECO:0000256" key="7">
    <source>
        <dbReference type="RuleBase" id="RU362042"/>
    </source>
</evidence>
<feature type="active site" evidence="6">
    <location>
        <position position="108"/>
    </location>
</feature>
<comment type="similarity">
    <text evidence="2 7">Belongs to the peptidase S26 family.</text>
</comment>
<evidence type="ECO:0000313" key="9">
    <source>
        <dbReference type="EMBL" id="QMW21715.1"/>
    </source>
</evidence>
<dbReference type="InterPro" id="IPR000223">
    <property type="entry name" value="Pept_S26A_signal_pept_1"/>
</dbReference>
<dbReference type="Gene3D" id="2.10.109.10">
    <property type="entry name" value="Umud Fragment, subunit A"/>
    <property type="match status" value="1"/>
</dbReference>
<evidence type="ECO:0000256" key="4">
    <source>
        <dbReference type="ARBA" id="ARBA00019232"/>
    </source>
</evidence>
<dbReference type="CDD" id="cd06530">
    <property type="entry name" value="S26_SPase_I"/>
    <property type="match status" value="1"/>
</dbReference>
<dbReference type="PROSITE" id="PS00760">
    <property type="entry name" value="SPASE_I_2"/>
    <property type="match status" value="1"/>
</dbReference>
<evidence type="ECO:0000256" key="2">
    <source>
        <dbReference type="ARBA" id="ARBA00009370"/>
    </source>
</evidence>
<dbReference type="InterPro" id="IPR036286">
    <property type="entry name" value="LexA/Signal_pep-like_sf"/>
</dbReference>
<name>A0A7G5IEC3_9SPHN</name>
<evidence type="ECO:0000313" key="10">
    <source>
        <dbReference type="Proteomes" id="UP000515292"/>
    </source>
</evidence>
<dbReference type="GO" id="GO:0006465">
    <property type="term" value="P:signal peptide processing"/>
    <property type="evidence" value="ECO:0007669"/>
    <property type="project" value="InterPro"/>
</dbReference>
<reference evidence="9 10" key="1">
    <citation type="submission" date="2020-07" db="EMBL/GenBank/DDBJ databases">
        <title>Complete genome sequence for Sandaracinobacter sp. M6.</title>
        <authorList>
            <person name="Tang Y."/>
            <person name="Liu Q."/>
            <person name="Guo Z."/>
            <person name="Lei P."/>
            <person name="Huang B."/>
        </authorList>
    </citation>
    <scope>NUCLEOTIDE SEQUENCE [LARGE SCALE GENOMIC DNA]</scope>
    <source>
        <strain evidence="9 10">M6</strain>
    </source>
</reference>
<dbReference type="InterPro" id="IPR019757">
    <property type="entry name" value="Pept_S26A_signal_pept_1_Lys-AS"/>
</dbReference>
<feature type="domain" description="Peptidase S26" evidence="8">
    <location>
        <begin position="17"/>
        <end position="244"/>
    </location>
</feature>
<dbReference type="SUPFAM" id="SSF51306">
    <property type="entry name" value="LexA/Signal peptidase"/>
    <property type="match status" value="1"/>
</dbReference>
<protein>
    <recommendedName>
        <fullName evidence="4 7">Signal peptidase I</fullName>
        <ecNumber evidence="3 7">3.4.21.89</ecNumber>
    </recommendedName>
</protein>
<dbReference type="AlphaFoldDB" id="A0A7G5IEC3"/>
<dbReference type="Pfam" id="PF10502">
    <property type="entry name" value="Peptidase_S26"/>
    <property type="match status" value="1"/>
</dbReference>
<keyword evidence="7" id="KW-0472">Membrane</keyword>
<dbReference type="PANTHER" id="PTHR43390:SF1">
    <property type="entry name" value="CHLOROPLAST PROCESSING PEPTIDASE"/>
    <property type="match status" value="1"/>
</dbReference>
<dbReference type="GO" id="GO:0009003">
    <property type="term" value="F:signal peptidase activity"/>
    <property type="evidence" value="ECO:0007669"/>
    <property type="project" value="UniProtKB-EC"/>
</dbReference>
<dbReference type="EMBL" id="CP059851">
    <property type="protein sequence ID" value="QMW21715.1"/>
    <property type="molecule type" value="Genomic_DNA"/>
</dbReference>
<dbReference type="NCBIfam" id="TIGR02227">
    <property type="entry name" value="sigpep_I_bact"/>
    <property type="match status" value="1"/>
</dbReference>
<dbReference type="PANTHER" id="PTHR43390">
    <property type="entry name" value="SIGNAL PEPTIDASE I"/>
    <property type="match status" value="1"/>
</dbReference>
<organism evidence="9 10">
    <name type="scientific">Sandaracinobacteroides saxicola</name>
    <dbReference type="NCBI Taxonomy" id="2759707"/>
    <lineage>
        <taxon>Bacteria</taxon>
        <taxon>Pseudomonadati</taxon>
        <taxon>Pseudomonadota</taxon>
        <taxon>Alphaproteobacteria</taxon>
        <taxon>Sphingomonadales</taxon>
        <taxon>Sphingosinicellaceae</taxon>
        <taxon>Sandaracinobacteroides</taxon>
    </lineage>
</organism>
<sequence>MTAAVKKPFSWSHEVRQWAWLILIVLGIHSFIAKPFFIPSESMVDTLLVGDRLVVSKFPYGFSYMSPSIPLVVQPILPKMQGRIFGSLPRRGDVVVIKSPSDGNDWIKRVIGLPGDTVEMVNGRLILNGKPVPTTRVADSIVVASPNSDCALNGFPQYRTTAADGTGICKYPRFQEVFPDGRRHNVIDLMDGPYDNWGPATVPEGAVFLMGDNRDNSKDSRVPVEEGGLGMVPIENIVGRAEFTTFSLDGSTTLNPLTWWTSLRGDRAFRNLQPD</sequence>
<comment type="subcellular location">
    <subcellularLocation>
        <location evidence="7">Membrane</location>
        <topology evidence="7">Single-pass type II membrane protein</topology>
    </subcellularLocation>
</comment>
<accession>A0A7G5IEC3</accession>